<accession>A0ABD0R9J2</accession>
<evidence type="ECO:0000313" key="2">
    <source>
        <dbReference type="Proteomes" id="UP001529510"/>
    </source>
</evidence>
<evidence type="ECO:0000313" key="1">
    <source>
        <dbReference type="EMBL" id="KAL0195199.1"/>
    </source>
</evidence>
<proteinExistence type="predicted"/>
<feature type="non-terminal residue" evidence="1">
    <location>
        <position position="52"/>
    </location>
</feature>
<dbReference type="AlphaFoldDB" id="A0ABD0R9J2"/>
<organism evidence="1 2">
    <name type="scientific">Cirrhinus mrigala</name>
    <name type="common">Mrigala</name>
    <dbReference type="NCBI Taxonomy" id="683832"/>
    <lineage>
        <taxon>Eukaryota</taxon>
        <taxon>Metazoa</taxon>
        <taxon>Chordata</taxon>
        <taxon>Craniata</taxon>
        <taxon>Vertebrata</taxon>
        <taxon>Euteleostomi</taxon>
        <taxon>Actinopterygii</taxon>
        <taxon>Neopterygii</taxon>
        <taxon>Teleostei</taxon>
        <taxon>Ostariophysi</taxon>
        <taxon>Cypriniformes</taxon>
        <taxon>Cyprinidae</taxon>
        <taxon>Labeoninae</taxon>
        <taxon>Labeonini</taxon>
        <taxon>Cirrhinus</taxon>
    </lineage>
</organism>
<feature type="non-terminal residue" evidence="1">
    <location>
        <position position="1"/>
    </location>
</feature>
<keyword evidence="2" id="KW-1185">Reference proteome</keyword>
<gene>
    <name evidence="1" type="ORF">M9458_008771</name>
</gene>
<reference evidence="1 2" key="1">
    <citation type="submission" date="2024-05" db="EMBL/GenBank/DDBJ databases">
        <title>Genome sequencing and assembly of Indian major carp, Cirrhinus mrigala (Hamilton, 1822).</title>
        <authorList>
            <person name="Mohindra V."/>
            <person name="Chowdhury L.M."/>
            <person name="Lal K."/>
            <person name="Jena J.K."/>
        </authorList>
    </citation>
    <scope>NUCLEOTIDE SEQUENCE [LARGE SCALE GENOMIC DNA]</scope>
    <source>
        <strain evidence="1">CM1030</strain>
        <tissue evidence="1">Blood</tissue>
    </source>
</reference>
<evidence type="ECO:0008006" key="3">
    <source>
        <dbReference type="Google" id="ProtNLM"/>
    </source>
</evidence>
<dbReference type="Proteomes" id="UP001529510">
    <property type="component" value="Unassembled WGS sequence"/>
</dbReference>
<protein>
    <recommendedName>
        <fullName evidence="3">Cytochrome b</fullName>
    </recommendedName>
</protein>
<sequence length="52" mass="5687">SSATNCKTLQRTVNTATKIIVGPLPFILDIFIAHIVKDPHPYLPQSFPAPTI</sequence>
<dbReference type="EMBL" id="JAMKFB020000004">
    <property type="protein sequence ID" value="KAL0195199.1"/>
    <property type="molecule type" value="Genomic_DNA"/>
</dbReference>
<name>A0ABD0R9J2_CIRMR</name>
<comment type="caution">
    <text evidence="1">The sequence shown here is derived from an EMBL/GenBank/DDBJ whole genome shotgun (WGS) entry which is preliminary data.</text>
</comment>